<evidence type="ECO:0000256" key="2">
    <source>
        <dbReference type="ARBA" id="ARBA00022771"/>
    </source>
</evidence>
<evidence type="ECO:0000313" key="7">
    <source>
        <dbReference type="Proteomes" id="UP001629113"/>
    </source>
</evidence>
<dbReference type="Gene3D" id="6.10.140.2220">
    <property type="match status" value="1"/>
</dbReference>
<evidence type="ECO:0000256" key="3">
    <source>
        <dbReference type="ARBA" id="ARBA00022833"/>
    </source>
</evidence>
<proteinExistence type="predicted"/>
<evidence type="ECO:0000256" key="1">
    <source>
        <dbReference type="ARBA" id="ARBA00022723"/>
    </source>
</evidence>
<evidence type="ECO:0000259" key="5">
    <source>
        <dbReference type="PROSITE" id="PS50865"/>
    </source>
</evidence>
<dbReference type="SUPFAM" id="SSF144232">
    <property type="entry name" value="HIT/MYND zinc finger-like"/>
    <property type="match status" value="1"/>
</dbReference>
<protein>
    <recommendedName>
        <fullName evidence="5">MYND-type domain-containing protein</fullName>
    </recommendedName>
</protein>
<feature type="domain" description="MYND-type" evidence="5">
    <location>
        <begin position="6"/>
        <end position="42"/>
    </location>
</feature>
<dbReference type="Proteomes" id="UP001629113">
    <property type="component" value="Unassembled WGS sequence"/>
</dbReference>
<accession>A0ABR4PAM1</accession>
<sequence>MPSLQCTLCYAVASKNCTGCRATIYCGRECQGRDWPIHKMLCTGYQDFLLSRPSIHHRAAILLPTSSTAPKFVWVELTYTYGDAENNTAFYPPEFWRAHLDADPTPANQQLFQRIMQGPRREDTRLALLHLVDNERQAGNGLKFIQHAGIDCAQGAIDGLRRDAMDRENIYGNLCASSLYGMGLNTVVNGALVFTGNVKMHAAHFRAGGFPKYRDMTPADMRAIYTFMMARFSIFRSENSLRLHLPFAR</sequence>
<dbReference type="InterPro" id="IPR002893">
    <property type="entry name" value="Znf_MYND"/>
</dbReference>
<evidence type="ECO:0000256" key="4">
    <source>
        <dbReference type="PROSITE-ProRule" id="PRU00134"/>
    </source>
</evidence>
<dbReference type="PROSITE" id="PS50865">
    <property type="entry name" value="ZF_MYND_2"/>
    <property type="match status" value="1"/>
</dbReference>
<dbReference type="PROSITE" id="PS01360">
    <property type="entry name" value="ZF_MYND_1"/>
    <property type="match status" value="1"/>
</dbReference>
<gene>
    <name evidence="6" type="ORF">PVAG01_08863</name>
</gene>
<dbReference type="EMBL" id="JBFCZG010000007">
    <property type="protein sequence ID" value="KAL3420364.1"/>
    <property type="molecule type" value="Genomic_DNA"/>
</dbReference>
<dbReference type="Pfam" id="PF01753">
    <property type="entry name" value="zf-MYND"/>
    <property type="match status" value="1"/>
</dbReference>
<organism evidence="6 7">
    <name type="scientific">Phlyctema vagabunda</name>
    <dbReference type="NCBI Taxonomy" id="108571"/>
    <lineage>
        <taxon>Eukaryota</taxon>
        <taxon>Fungi</taxon>
        <taxon>Dikarya</taxon>
        <taxon>Ascomycota</taxon>
        <taxon>Pezizomycotina</taxon>
        <taxon>Leotiomycetes</taxon>
        <taxon>Helotiales</taxon>
        <taxon>Dermateaceae</taxon>
        <taxon>Phlyctema</taxon>
    </lineage>
</organism>
<comment type="caution">
    <text evidence="6">The sequence shown here is derived from an EMBL/GenBank/DDBJ whole genome shotgun (WGS) entry which is preliminary data.</text>
</comment>
<keyword evidence="3" id="KW-0862">Zinc</keyword>
<name>A0ABR4PAM1_9HELO</name>
<keyword evidence="2 4" id="KW-0863">Zinc-finger</keyword>
<keyword evidence="7" id="KW-1185">Reference proteome</keyword>
<reference evidence="6 7" key="1">
    <citation type="submission" date="2024-06" db="EMBL/GenBank/DDBJ databases">
        <title>Complete genome of Phlyctema vagabunda strain 19-DSS-EL-015.</title>
        <authorList>
            <person name="Fiorenzani C."/>
        </authorList>
    </citation>
    <scope>NUCLEOTIDE SEQUENCE [LARGE SCALE GENOMIC DNA]</scope>
    <source>
        <strain evidence="6 7">19-DSS-EL-015</strain>
    </source>
</reference>
<evidence type="ECO:0000313" key="6">
    <source>
        <dbReference type="EMBL" id="KAL3420364.1"/>
    </source>
</evidence>
<keyword evidence="1" id="KW-0479">Metal-binding</keyword>